<dbReference type="AlphaFoldDB" id="G4CGA5"/>
<evidence type="ECO:0000313" key="2">
    <source>
        <dbReference type="EMBL" id="EGY53153.1"/>
    </source>
</evidence>
<comment type="caution">
    <text evidence="2">The sequence shown here is derived from an EMBL/GenBank/DDBJ whole genome shotgun (WGS) entry which is preliminary data.</text>
</comment>
<reference evidence="2 3" key="1">
    <citation type="submission" date="2011-05" db="EMBL/GenBank/DDBJ databases">
        <authorList>
            <person name="Muzny D."/>
            <person name="Qin X."/>
            <person name="Deng J."/>
            <person name="Jiang H."/>
            <person name="Liu Y."/>
            <person name="Qu J."/>
            <person name="Song X.-Z."/>
            <person name="Zhang L."/>
            <person name="Thornton R."/>
            <person name="Coyle M."/>
            <person name="Francisco L."/>
            <person name="Jackson L."/>
            <person name="Javaid M."/>
            <person name="Korchina V."/>
            <person name="Kovar C."/>
            <person name="Mata R."/>
            <person name="Mathew T."/>
            <person name="Ngo R."/>
            <person name="Nguyen L."/>
            <person name="Nguyen N."/>
            <person name="Okwuonu G."/>
            <person name="Ongeri F."/>
            <person name="Pham C."/>
            <person name="Simmons D."/>
            <person name="Wilczek-Boney K."/>
            <person name="Hale W."/>
            <person name="Jakkamsetti A."/>
            <person name="Pham P."/>
            <person name="Ruth R."/>
            <person name="San Lucas F."/>
            <person name="Warren J."/>
            <person name="Zhang J."/>
            <person name="Zhao Z."/>
            <person name="Zhou C."/>
            <person name="Zhu D."/>
            <person name="Lee S."/>
            <person name="Bess C."/>
            <person name="Blankenburg K."/>
            <person name="Forbes L."/>
            <person name="Fu Q."/>
            <person name="Gubbala S."/>
            <person name="Hirani K."/>
            <person name="Jayaseelan J.C."/>
            <person name="Lara F."/>
            <person name="Munidasa M."/>
            <person name="Palculict T."/>
            <person name="Patil S."/>
            <person name="Pu L.-L."/>
            <person name="Saada N."/>
            <person name="Tang L."/>
            <person name="Weissenberger G."/>
            <person name="Zhu Y."/>
            <person name="Hemphill L."/>
            <person name="Shang Y."/>
            <person name="Youmans B."/>
            <person name="Ayvaz T."/>
            <person name="Ross M."/>
            <person name="Santibanez J."/>
            <person name="Aqrawi P."/>
            <person name="Gross S."/>
            <person name="Joshi V."/>
            <person name="Fowler G."/>
            <person name="Nazareth L."/>
            <person name="Reid J."/>
            <person name="Worley K."/>
            <person name="Petrosino J."/>
            <person name="Highlander S."/>
            <person name="Gibbs R."/>
        </authorList>
    </citation>
    <scope>NUCLEOTIDE SEQUENCE [LARGE SCALE GENOMIC DNA]</scope>
    <source>
        <strain evidence="2 3">871</strain>
    </source>
</reference>
<dbReference type="Proteomes" id="UP000003019">
    <property type="component" value="Unassembled WGS sequence"/>
</dbReference>
<accession>G4CGA5</accession>
<gene>
    <name evidence="2" type="ORF">HMPREF9371_0644</name>
</gene>
<evidence type="ECO:0000256" key="1">
    <source>
        <dbReference type="SAM" id="MobiDB-lite"/>
    </source>
</evidence>
<evidence type="ECO:0000313" key="3">
    <source>
        <dbReference type="Proteomes" id="UP000003019"/>
    </source>
</evidence>
<dbReference type="EMBL" id="AGAY01000022">
    <property type="protein sequence ID" value="EGY53153.1"/>
    <property type="molecule type" value="Genomic_DNA"/>
</dbReference>
<sequence length="354" mass="39328">MSETRVNMRKIVGLNDDLFNLAPQGHRPRIGMGLGVAYASGYHAGNDGGLGSLDGKGELGERDADIDGKDDGPKPRDGGEDALHNASQMLPPTGEIPGLSDLYDCSSGRCVNVRFDGIIPPPDGWPNACRPQRDRSKYNHVVRIAMVVDGYLSGTYATTTEIDDIYVWDKDDYPAALAAMDAKIKRAAQAWYPGWPKRFRWKGTSDALKKRMLAWFSSPANNGQMYIYYDQEKSYAGSGYWYSVATIGYTIYVHSKNSSHFKNAPINIDWPSTRCSEVAYDVEGGQFKDGTCGNDPLLPQHLKGQYSGFELCDKDGNKVRVKRTLYGIEVEQEAYSRVTTINPDNFKVIYQSIK</sequence>
<keyword evidence="3" id="KW-1185">Reference proteome</keyword>
<feature type="region of interest" description="Disordered" evidence="1">
    <location>
        <begin position="53"/>
        <end position="94"/>
    </location>
</feature>
<feature type="compositionally biased region" description="Basic and acidic residues" evidence="1">
    <location>
        <begin position="55"/>
        <end position="83"/>
    </location>
</feature>
<dbReference type="RefSeq" id="WP_009118338.1">
    <property type="nucleotide sequence ID" value="NZ_JH164926.1"/>
</dbReference>
<dbReference type="STRING" id="1032488.HMPREF9371_0644"/>
<dbReference type="PATRIC" id="fig|1032488.3.peg.583"/>
<proteinExistence type="predicted"/>
<organism evidence="2 3">
    <name type="scientific">Neisseria shayeganii 871</name>
    <dbReference type="NCBI Taxonomy" id="1032488"/>
    <lineage>
        <taxon>Bacteria</taxon>
        <taxon>Pseudomonadati</taxon>
        <taxon>Pseudomonadota</taxon>
        <taxon>Betaproteobacteria</taxon>
        <taxon>Neisseriales</taxon>
        <taxon>Neisseriaceae</taxon>
        <taxon>Neisseria</taxon>
    </lineage>
</organism>
<name>G4CGA5_9NEIS</name>
<dbReference type="OrthoDB" id="9995196at2"/>
<dbReference type="HOGENOM" id="CLU_782621_0_0_4"/>
<protein>
    <submittedName>
        <fullName evidence="2">Uncharacterized protein</fullName>
    </submittedName>
</protein>